<reference evidence="1 2" key="1">
    <citation type="submission" date="2023-07" db="EMBL/GenBank/DDBJ databases">
        <title>Genomic Encyclopedia of Type Strains, Phase IV (KMG-IV): sequencing the most valuable type-strain genomes for metagenomic binning, comparative biology and taxonomic classification.</title>
        <authorList>
            <person name="Goeker M."/>
        </authorList>
    </citation>
    <scope>NUCLEOTIDE SEQUENCE [LARGE SCALE GENOMIC DNA]</scope>
    <source>
        <strain evidence="1 2">DSM 1111</strain>
    </source>
</reference>
<sequence>MRRAVIQIRSDADEIAAIGAMGQRFADVWNQGAKGPDAPFVLIFTSASQLFSVISPKRWELIEGLQGLGPSTIRGLARALGRDVKRVHEDVSTLMDWGLIERDETGRVAVPFDEIEADFILKGAAA</sequence>
<evidence type="ECO:0000313" key="2">
    <source>
        <dbReference type="Proteomes" id="UP001238496"/>
    </source>
</evidence>
<comment type="caution">
    <text evidence="1">The sequence shown here is derived from an EMBL/GenBank/DDBJ whole genome shotgun (WGS) entry which is preliminary data.</text>
</comment>
<dbReference type="Pfam" id="PF25212">
    <property type="entry name" value="HVO_A0114"/>
    <property type="match status" value="1"/>
</dbReference>
<keyword evidence="2" id="KW-1185">Reference proteome</keyword>
<dbReference type="EMBL" id="JAUSUW010000008">
    <property type="protein sequence ID" value="MDQ0421898.1"/>
    <property type="molecule type" value="Genomic_DNA"/>
</dbReference>
<dbReference type="Proteomes" id="UP001238496">
    <property type="component" value="Unassembled WGS sequence"/>
</dbReference>
<name>A0ABU0G9X9_9HYPH</name>
<proteinExistence type="predicted"/>
<accession>A0ABU0G9X9</accession>
<dbReference type="InterPro" id="IPR036390">
    <property type="entry name" value="WH_DNA-bd_sf"/>
</dbReference>
<dbReference type="RefSeq" id="WP_307373980.1">
    <property type="nucleotide sequence ID" value="NZ_JAUSUW010000008.1"/>
</dbReference>
<gene>
    <name evidence="1" type="ORF">J2045_002942</name>
</gene>
<evidence type="ECO:0000313" key="1">
    <source>
        <dbReference type="EMBL" id="MDQ0421898.1"/>
    </source>
</evidence>
<protein>
    <submittedName>
        <fullName evidence="1">Transcriptional regulator</fullName>
    </submittedName>
</protein>
<organism evidence="1 2">
    <name type="scientific">Peteryoungia aggregata LMG 23059</name>
    <dbReference type="NCBI Taxonomy" id="1368425"/>
    <lineage>
        <taxon>Bacteria</taxon>
        <taxon>Pseudomonadati</taxon>
        <taxon>Pseudomonadota</taxon>
        <taxon>Alphaproteobacteria</taxon>
        <taxon>Hyphomicrobiales</taxon>
        <taxon>Rhizobiaceae</taxon>
        <taxon>Peteryoungia</taxon>
    </lineage>
</organism>
<dbReference type="SUPFAM" id="SSF46785">
    <property type="entry name" value="Winged helix' DNA-binding domain"/>
    <property type="match status" value="1"/>
</dbReference>